<name>A0ABX1TKD1_9GAMM</name>
<dbReference type="Proteomes" id="UP000760480">
    <property type="component" value="Unassembled WGS sequence"/>
</dbReference>
<dbReference type="InterPro" id="IPR008984">
    <property type="entry name" value="SMAD_FHA_dom_sf"/>
</dbReference>
<dbReference type="Pfam" id="PF00498">
    <property type="entry name" value="FHA"/>
    <property type="match status" value="1"/>
</dbReference>
<organism evidence="2 3">
    <name type="scientific">Candidatus Competibacter phosphatis</name>
    <dbReference type="NCBI Taxonomy" id="221280"/>
    <lineage>
        <taxon>Bacteria</taxon>
        <taxon>Pseudomonadati</taxon>
        <taxon>Pseudomonadota</taxon>
        <taxon>Gammaproteobacteria</taxon>
        <taxon>Candidatus Competibacteraceae</taxon>
        <taxon>Candidatus Competibacter</taxon>
    </lineage>
</organism>
<gene>
    <name evidence="2" type="ORF">E4P82_03585</name>
</gene>
<dbReference type="InterPro" id="IPR000253">
    <property type="entry name" value="FHA_dom"/>
</dbReference>
<evidence type="ECO:0000313" key="3">
    <source>
        <dbReference type="Proteomes" id="UP000760480"/>
    </source>
</evidence>
<keyword evidence="3" id="KW-1185">Reference proteome</keyword>
<evidence type="ECO:0000313" key="2">
    <source>
        <dbReference type="EMBL" id="NMQ18360.1"/>
    </source>
</evidence>
<dbReference type="PROSITE" id="PS50006">
    <property type="entry name" value="FHA_DOMAIN"/>
    <property type="match status" value="1"/>
</dbReference>
<accession>A0ABX1TKD1</accession>
<dbReference type="EMBL" id="SPMZ01000011">
    <property type="protein sequence ID" value="NMQ18360.1"/>
    <property type="molecule type" value="Genomic_DNA"/>
</dbReference>
<comment type="caution">
    <text evidence="2">The sequence shown here is derived from an EMBL/GenBank/DDBJ whole genome shotgun (WGS) entry which is preliminary data.</text>
</comment>
<evidence type="ECO:0000259" key="1">
    <source>
        <dbReference type="PROSITE" id="PS50006"/>
    </source>
</evidence>
<dbReference type="SUPFAM" id="SSF49879">
    <property type="entry name" value="SMAD/FHA domain"/>
    <property type="match status" value="1"/>
</dbReference>
<feature type="domain" description="FHA" evidence="1">
    <location>
        <begin position="73"/>
        <end position="130"/>
    </location>
</feature>
<reference evidence="2 3" key="1">
    <citation type="submission" date="2019-03" db="EMBL/GenBank/DDBJ databases">
        <title>Metabolic reconstructions from genomes of highly enriched 'Candidatus Accumulibacter' and 'Candidatus Competibacter' bioreactor populations.</title>
        <authorList>
            <person name="Annavajhala M.K."/>
            <person name="Welles L."/>
            <person name="Abbas B."/>
            <person name="Sorokin D."/>
            <person name="Park H."/>
            <person name="Van Loosdrecht M."/>
            <person name="Chandran K."/>
        </authorList>
    </citation>
    <scope>NUCLEOTIDE SEQUENCE [LARGE SCALE GENOMIC DNA]</scope>
    <source>
        <strain evidence="2 3">SBR_G</strain>
    </source>
</reference>
<protein>
    <submittedName>
        <fullName evidence="2">FHA domain-containing protein</fullName>
    </submittedName>
</protein>
<dbReference type="CDD" id="cd00060">
    <property type="entry name" value="FHA"/>
    <property type="match status" value="1"/>
</dbReference>
<proteinExistence type="predicted"/>
<dbReference type="Gene3D" id="2.60.200.20">
    <property type="match status" value="1"/>
</dbReference>
<sequence length="739" mass="82482">MHNDRALPPKYPTKIAVNDELGFAGIFKFRVERDSRGERETVSPPMAPVQLALLPAPDSVTGEAIAIHGVPPLLIGRDMLLSAPVEDANAIPAAIKPLSRCHALLFLRGNSLHVMDLGSTNGTWRGTERIPPYTALPVGEGNTLAFGTLRLSYTVQIRRTDDAHAANQEPDIEETASSSGIYAVGRTVYIKKGANSFLKMLADHLDETPAEPVKEKANLATPANPKPMGKARAFIRELQSALGNERPRHRAWLAGGSIAVILAVVALYLHNAPQREIKALLKHGDYRTGLLQASEYLSQHPGDAEMSTMALQALVKETVPGWQAEIEAGHFTAAADRLRTIQGQTIPESGVLLGLLEWIGDLQNFLGERGGRDAPLKLFQDEQAISTLLERWNAVARDYELLSLKIADWVPDFQNLRRRVLSQQRLLRNEQAVYLKAIATLEQSLRQKLTQGDTDEALASLERFALQYPRIVGLAPLRADIAQFETLQRAIQNQDMGNLLDWREVAFTTPWVRETATQWLEEQLPPAEVLEHYQTALAAWKVGNVRQAIALLKPLLRERGGLIVAAKLEHFQQVADAFEQLPAARGQSDYGERLLELNHALHPSEDRFFLDALAEDLRLQRQTLAARAKTLFQQATSHWEEYRRRGGISGLMRLEQTVSSSFKQQTRRLAQAYEAASAGARIYDLLRQDYPETTRKLYEDILAETRRQRQSLADLRLVMKSTLLDAKLQLLPDPRTLSP</sequence>
<dbReference type="RefSeq" id="WP_169247615.1">
    <property type="nucleotide sequence ID" value="NZ_SPMZ01000011.1"/>
</dbReference>